<proteinExistence type="predicted"/>
<dbReference type="AlphaFoldDB" id="A0A6A6R2I9"/>
<evidence type="ECO:0000256" key="1">
    <source>
        <dbReference type="SAM" id="MobiDB-lite"/>
    </source>
</evidence>
<accession>A0A6A6R2I9</accession>
<dbReference type="EMBL" id="MU004185">
    <property type="protein sequence ID" value="KAF2498935.1"/>
    <property type="molecule type" value="Genomic_DNA"/>
</dbReference>
<evidence type="ECO:0000313" key="2">
    <source>
        <dbReference type="EMBL" id="KAF2498935.1"/>
    </source>
</evidence>
<dbReference type="Proteomes" id="UP000799750">
    <property type="component" value="Unassembled WGS sequence"/>
</dbReference>
<feature type="region of interest" description="Disordered" evidence="1">
    <location>
        <begin position="1"/>
        <end position="22"/>
    </location>
</feature>
<organism evidence="2 3">
    <name type="scientific">Lophium mytilinum</name>
    <dbReference type="NCBI Taxonomy" id="390894"/>
    <lineage>
        <taxon>Eukaryota</taxon>
        <taxon>Fungi</taxon>
        <taxon>Dikarya</taxon>
        <taxon>Ascomycota</taxon>
        <taxon>Pezizomycotina</taxon>
        <taxon>Dothideomycetes</taxon>
        <taxon>Pleosporomycetidae</taxon>
        <taxon>Mytilinidiales</taxon>
        <taxon>Mytilinidiaceae</taxon>
        <taxon>Lophium</taxon>
    </lineage>
</organism>
<reference evidence="2" key="1">
    <citation type="journal article" date="2020" name="Stud. Mycol.">
        <title>101 Dothideomycetes genomes: a test case for predicting lifestyles and emergence of pathogens.</title>
        <authorList>
            <person name="Haridas S."/>
            <person name="Albert R."/>
            <person name="Binder M."/>
            <person name="Bloem J."/>
            <person name="Labutti K."/>
            <person name="Salamov A."/>
            <person name="Andreopoulos B."/>
            <person name="Baker S."/>
            <person name="Barry K."/>
            <person name="Bills G."/>
            <person name="Bluhm B."/>
            <person name="Cannon C."/>
            <person name="Castanera R."/>
            <person name="Culley D."/>
            <person name="Daum C."/>
            <person name="Ezra D."/>
            <person name="Gonzalez J."/>
            <person name="Henrissat B."/>
            <person name="Kuo A."/>
            <person name="Liang C."/>
            <person name="Lipzen A."/>
            <person name="Lutzoni F."/>
            <person name="Magnuson J."/>
            <person name="Mondo S."/>
            <person name="Nolan M."/>
            <person name="Ohm R."/>
            <person name="Pangilinan J."/>
            <person name="Park H.-J."/>
            <person name="Ramirez L."/>
            <person name="Alfaro M."/>
            <person name="Sun H."/>
            <person name="Tritt A."/>
            <person name="Yoshinaga Y."/>
            <person name="Zwiers L.-H."/>
            <person name="Turgeon B."/>
            <person name="Goodwin S."/>
            <person name="Spatafora J."/>
            <person name="Crous P."/>
            <person name="Grigoriev I."/>
        </authorList>
    </citation>
    <scope>NUCLEOTIDE SEQUENCE</scope>
    <source>
        <strain evidence="2">CBS 269.34</strain>
    </source>
</reference>
<feature type="compositionally biased region" description="Polar residues" evidence="1">
    <location>
        <begin position="8"/>
        <end position="18"/>
    </location>
</feature>
<evidence type="ECO:0008006" key="4">
    <source>
        <dbReference type="Google" id="ProtNLM"/>
    </source>
</evidence>
<name>A0A6A6R2I9_9PEZI</name>
<evidence type="ECO:0000313" key="3">
    <source>
        <dbReference type="Proteomes" id="UP000799750"/>
    </source>
</evidence>
<keyword evidence="3" id="KW-1185">Reference proteome</keyword>
<gene>
    <name evidence="2" type="ORF">BU16DRAFT_558974</name>
</gene>
<sequence>MAPHSPSEAASQPETSPLKQPYDTTPLIDLASSRCLTIVELLEQMLLELPIPDIIHYQRVCRFWKDVIAESIPIQRALWMALPVSGVLDVCEAITSFQDWEPTTHDDGIHNDGIIIYDAKLPSVSLKNNPTITDNRGGGFKCGVEMMLRPKGSARRPRYSHRINFFPPHCLQLDQSWTNMFLTDPPVDTVVLLCGAGFDADSHVRVFVSDVAVFVPDENGASRVEYHAVFKSDTSHLLTRKQMILSPGGVKIGHIVRAAFETYPELIDYHQISCLMRFW</sequence>
<protein>
    <recommendedName>
        <fullName evidence="4">F-box domain-containing protein</fullName>
    </recommendedName>
</protein>
<dbReference type="OrthoDB" id="3784410at2759"/>
<dbReference type="SUPFAM" id="SSF81383">
    <property type="entry name" value="F-box domain"/>
    <property type="match status" value="1"/>
</dbReference>
<dbReference type="InterPro" id="IPR036047">
    <property type="entry name" value="F-box-like_dom_sf"/>
</dbReference>